<dbReference type="eggNOG" id="COG1802">
    <property type="taxonomic scope" value="Bacteria"/>
</dbReference>
<evidence type="ECO:0000313" key="6">
    <source>
        <dbReference type="Proteomes" id="UP000002526"/>
    </source>
</evidence>
<dbReference type="HOGENOM" id="CLU_017584_5_1_5"/>
<reference evidence="6" key="1">
    <citation type="journal article" date="2002" name="DNA Res.">
        <title>Complete genomic sequence of nitrogen-fixing symbiotic bacterium Bradyrhizobium japonicum USDA110.</title>
        <authorList>
            <person name="Kaneko T."/>
            <person name="Nakamura Y."/>
            <person name="Sato S."/>
            <person name="Minamisawa K."/>
            <person name="Uchiumi T."/>
            <person name="Sasamoto S."/>
            <person name="Watanabe A."/>
            <person name="Idesawa K."/>
            <person name="Iriguchi M."/>
            <person name="Kawashima K."/>
            <person name="Kohara M."/>
            <person name="Matsumoto M."/>
            <person name="Shimpo S."/>
            <person name="Tsuruoka H."/>
            <person name="Wada T."/>
            <person name="Yamada M."/>
            <person name="Tabata S."/>
        </authorList>
    </citation>
    <scope>NUCLEOTIDE SEQUENCE [LARGE SCALE GENOMIC DNA]</scope>
    <source>
        <strain evidence="6">JCM 10833 / BCRC 13528 / IAM 13628 / NBRC 14792 / USDA 110</strain>
    </source>
</reference>
<evidence type="ECO:0000259" key="4">
    <source>
        <dbReference type="PROSITE" id="PS50949"/>
    </source>
</evidence>
<accession>Q89RE7</accession>
<evidence type="ECO:0000256" key="3">
    <source>
        <dbReference type="ARBA" id="ARBA00023163"/>
    </source>
</evidence>
<dbReference type="GO" id="GO:0003700">
    <property type="term" value="F:DNA-binding transcription factor activity"/>
    <property type="evidence" value="ECO:0000318"/>
    <property type="project" value="GO_Central"/>
</dbReference>
<keyword evidence="6" id="KW-1185">Reference proteome</keyword>
<dbReference type="InterPro" id="IPR008920">
    <property type="entry name" value="TF_FadR/GntR_C"/>
</dbReference>
<dbReference type="SMART" id="SM00895">
    <property type="entry name" value="FCD"/>
    <property type="match status" value="1"/>
</dbReference>
<gene>
    <name evidence="5" type="ordered locus">bll2825</name>
</gene>
<dbReference type="Proteomes" id="UP000002526">
    <property type="component" value="Chromosome"/>
</dbReference>
<dbReference type="Gene3D" id="1.20.120.530">
    <property type="entry name" value="GntR ligand-binding domain-like"/>
    <property type="match status" value="1"/>
</dbReference>
<keyword evidence="3" id="KW-0804">Transcription</keyword>
<name>Q89RE7_BRADU</name>
<organism evidence="5 6">
    <name type="scientific">Bradyrhizobium diazoefficiens (strain JCM 10833 / BCRC 13528 / IAM 13628 / NBRC 14792 / USDA 110)</name>
    <dbReference type="NCBI Taxonomy" id="224911"/>
    <lineage>
        <taxon>Bacteria</taxon>
        <taxon>Pseudomonadati</taxon>
        <taxon>Pseudomonadota</taxon>
        <taxon>Alphaproteobacteria</taxon>
        <taxon>Hyphomicrobiales</taxon>
        <taxon>Nitrobacteraceae</taxon>
        <taxon>Bradyrhizobium</taxon>
    </lineage>
</organism>
<dbReference type="InterPro" id="IPR011711">
    <property type="entry name" value="GntR_C"/>
</dbReference>
<proteinExistence type="predicted"/>
<dbReference type="GO" id="GO:0006355">
    <property type="term" value="P:regulation of DNA-templated transcription"/>
    <property type="evidence" value="ECO:0000318"/>
    <property type="project" value="GO_Central"/>
</dbReference>
<dbReference type="SUPFAM" id="SSF46785">
    <property type="entry name" value="Winged helix' DNA-binding domain"/>
    <property type="match status" value="1"/>
</dbReference>
<dbReference type="OrthoDB" id="9816161at2"/>
<feature type="domain" description="HTH gntR-type" evidence="4">
    <location>
        <begin position="72"/>
        <end position="139"/>
    </location>
</feature>
<evidence type="ECO:0000256" key="1">
    <source>
        <dbReference type="ARBA" id="ARBA00023015"/>
    </source>
</evidence>
<sequence length="285" mass="31953">MPLRSPCHCRTGYPLIVNNAGAHGGNFRLLAPPATQIIDNLPLPCSTGRTGPVLKAERMSDIHTADAMTVRRDDPDDVVARLEEDIIFGRLAPGARLTEDALMSAYGTSRHFVRQALVDAERRGIVRREKNVGATVRFYSAEEVRQIYEVREMLTRQAALMIPLPAPQGLIDELTTLQRQYCAKADVQDLRGIHEANDAFHLALFSACGNPYLVRSLQDYMNLTLPMRAKNLADRDGLAQSRRQHELMIELLKGRDSWALAQLCVDHMQFSKSDYLARISGETER</sequence>
<dbReference type="GO" id="GO:0000987">
    <property type="term" value="F:cis-regulatory region sequence-specific DNA binding"/>
    <property type="evidence" value="ECO:0000318"/>
    <property type="project" value="GO_Central"/>
</dbReference>
<protein>
    <submittedName>
        <fullName evidence="5">Transcriptional regulatory protein</fullName>
    </submittedName>
</protein>
<dbReference type="PATRIC" id="fig|224911.5.peg.2806"/>
<dbReference type="Pfam" id="PF00392">
    <property type="entry name" value="GntR"/>
    <property type="match status" value="1"/>
</dbReference>
<dbReference type="AlphaFoldDB" id="Q89RE7"/>
<dbReference type="PANTHER" id="PTHR43537">
    <property type="entry name" value="TRANSCRIPTIONAL REGULATOR, GNTR FAMILY"/>
    <property type="match status" value="1"/>
</dbReference>
<dbReference type="InterPro" id="IPR000524">
    <property type="entry name" value="Tscrpt_reg_HTH_GntR"/>
</dbReference>
<evidence type="ECO:0000313" key="5">
    <source>
        <dbReference type="EMBL" id="BAC48090.1"/>
    </source>
</evidence>
<dbReference type="InParanoid" id="Q89RE7"/>
<keyword evidence="2" id="KW-0238">DNA-binding</keyword>
<dbReference type="PhylomeDB" id="Q89RE7"/>
<dbReference type="Pfam" id="PF07729">
    <property type="entry name" value="FCD"/>
    <property type="match status" value="1"/>
</dbReference>
<keyword evidence="1" id="KW-0805">Transcription regulation</keyword>
<dbReference type="EnsemblBacteria" id="BAC48090">
    <property type="protein sequence ID" value="BAC48090"/>
    <property type="gene ID" value="BAC48090"/>
</dbReference>
<dbReference type="EMBL" id="BA000040">
    <property type="protein sequence ID" value="BAC48090.1"/>
    <property type="molecule type" value="Genomic_DNA"/>
</dbReference>
<dbReference type="Gene3D" id="1.10.10.10">
    <property type="entry name" value="Winged helix-like DNA-binding domain superfamily/Winged helix DNA-binding domain"/>
    <property type="match status" value="1"/>
</dbReference>
<dbReference type="InterPro" id="IPR036388">
    <property type="entry name" value="WH-like_DNA-bd_sf"/>
</dbReference>
<dbReference type="SUPFAM" id="SSF48008">
    <property type="entry name" value="GntR ligand-binding domain-like"/>
    <property type="match status" value="1"/>
</dbReference>
<dbReference type="CDD" id="cd07377">
    <property type="entry name" value="WHTH_GntR"/>
    <property type="match status" value="1"/>
</dbReference>
<dbReference type="PANTHER" id="PTHR43537:SF49">
    <property type="entry name" value="TRANSCRIPTIONAL REGULATORY PROTEIN"/>
    <property type="match status" value="1"/>
</dbReference>
<dbReference type="KEGG" id="bja:bll2825"/>
<dbReference type="SMART" id="SM00345">
    <property type="entry name" value="HTH_GNTR"/>
    <property type="match status" value="1"/>
</dbReference>
<dbReference type="STRING" id="224911.AAV28_11135"/>
<dbReference type="InterPro" id="IPR036390">
    <property type="entry name" value="WH_DNA-bd_sf"/>
</dbReference>
<evidence type="ECO:0000256" key="2">
    <source>
        <dbReference type="ARBA" id="ARBA00023125"/>
    </source>
</evidence>
<dbReference type="PROSITE" id="PS50949">
    <property type="entry name" value="HTH_GNTR"/>
    <property type="match status" value="1"/>
</dbReference>